<comment type="caution">
    <text evidence="1">The sequence shown here is derived from an EMBL/GenBank/DDBJ whole genome shotgun (WGS) entry which is preliminary data.</text>
</comment>
<dbReference type="EMBL" id="JAWJWF010000046">
    <property type="protein sequence ID" value="KAK6624432.1"/>
    <property type="molecule type" value="Genomic_DNA"/>
</dbReference>
<name>A0ABR1APL4_POLSC</name>
<organism evidence="1 2">
    <name type="scientific">Polyplax serrata</name>
    <name type="common">Common mouse louse</name>
    <dbReference type="NCBI Taxonomy" id="468196"/>
    <lineage>
        <taxon>Eukaryota</taxon>
        <taxon>Metazoa</taxon>
        <taxon>Ecdysozoa</taxon>
        <taxon>Arthropoda</taxon>
        <taxon>Hexapoda</taxon>
        <taxon>Insecta</taxon>
        <taxon>Pterygota</taxon>
        <taxon>Neoptera</taxon>
        <taxon>Paraneoptera</taxon>
        <taxon>Psocodea</taxon>
        <taxon>Troctomorpha</taxon>
        <taxon>Phthiraptera</taxon>
        <taxon>Anoplura</taxon>
        <taxon>Polyplacidae</taxon>
        <taxon>Polyplax</taxon>
    </lineage>
</organism>
<keyword evidence="2" id="KW-1185">Reference proteome</keyword>
<protein>
    <submittedName>
        <fullName evidence="1">Uncharacterized protein</fullName>
    </submittedName>
</protein>
<reference evidence="1 2" key="1">
    <citation type="submission" date="2023-09" db="EMBL/GenBank/DDBJ databases">
        <title>Genomes of two closely related lineages of the louse Polyplax serrata with different host specificities.</title>
        <authorList>
            <person name="Martinu J."/>
            <person name="Tarabai H."/>
            <person name="Stefka J."/>
            <person name="Hypsa V."/>
        </authorList>
    </citation>
    <scope>NUCLEOTIDE SEQUENCE [LARGE SCALE GENOMIC DNA]</scope>
    <source>
        <strain evidence="1">98ZLc_SE</strain>
    </source>
</reference>
<sequence length="227" mass="25300">MTSVNQHPGQSDHMLMCKQWWRVCWMYGDQEKFYRQLYGKKNASRAIVTSTSSTLSNYDNVYSELSNKATVTTVNSSGQDRVSAFPHTLPRQRAYQELYGLGATLPGRGKADVSTGDKSDKKNSPEADALEIPTISSYVPANNSFHGSLLNSGKSAKPRLFPYTKELCNDISVLGVSPETVCEQDTVLRQKVGSKKRARNGDRISTRETTTVTTMLTFERQILTTNK</sequence>
<gene>
    <name evidence="1" type="ORF">RUM44_011291</name>
</gene>
<proteinExistence type="predicted"/>
<evidence type="ECO:0000313" key="2">
    <source>
        <dbReference type="Proteomes" id="UP001359485"/>
    </source>
</evidence>
<accession>A0ABR1APL4</accession>
<dbReference type="Proteomes" id="UP001359485">
    <property type="component" value="Unassembled WGS sequence"/>
</dbReference>
<evidence type="ECO:0000313" key="1">
    <source>
        <dbReference type="EMBL" id="KAK6624432.1"/>
    </source>
</evidence>